<evidence type="ECO:0000313" key="10">
    <source>
        <dbReference type="Proteomes" id="UP000028483"/>
    </source>
</evidence>
<dbReference type="GO" id="GO:0055085">
    <property type="term" value="P:transmembrane transport"/>
    <property type="evidence" value="ECO:0007669"/>
    <property type="project" value="TreeGrafter"/>
</dbReference>
<dbReference type="HOGENOM" id="CLU_1224352_0_0_6"/>
<evidence type="ECO:0000313" key="9">
    <source>
        <dbReference type="EMBL" id="CDH06618.1"/>
    </source>
</evidence>
<dbReference type="EMBL" id="CBSX010000155">
    <property type="protein sequence ID" value="CDH06618.1"/>
    <property type="molecule type" value="Genomic_DNA"/>
</dbReference>
<protein>
    <submittedName>
        <fullName evidence="9">Putative permease (PerM family)</fullName>
    </submittedName>
</protein>
<dbReference type="PANTHER" id="PTHR21716:SF53">
    <property type="entry name" value="PERMEASE PERM-RELATED"/>
    <property type="match status" value="1"/>
</dbReference>
<comment type="subcellular location">
    <subcellularLocation>
        <location evidence="1">Cell membrane</location>
        <topology evidence="1">Multi-pass membrane protein</topology>
    </subcellularLocation>
</comment>
<feature type="transmembrane region" description="Helical" evidence="8">
    <location>
        <begin position="106"/>
        <end position="127"/>
    </location>
</feature>
<dbReference type="InterPro" id="IPR002549">
    <property type="entry name" value="AI-2E-like"/>
</dbReference>
<gene>
    <name evidence="9" type="ORF">XBO1_2380023</name>
</gene>
<dbReference type="Pfam" id="PF01594">
    <property type="entry name" value="AI-2E_transport"/>
    <property type="match status" value="1"/>
</dbReference>
<comment type="caution">
    <text evidence="9">The sequence shown here is derived from an EMBL/GenBank/DDBJ whole genome shotgun (WGS) entry which is preliminary data.</text>
</comment>
<evidence type="ECO:0000256" key="4">
    <source>
        <dbReference type="ARBA" id="ARBA00022475"/>
    </source>
</evidence>
<evidence type="ECO:0000256" key="8">
    <source>
        <dbReference type="SAM" id="Phobius"/>
    </source>
</evidence>
<evidence type="ECO:0000256" key="7">
    <source>
        <dbReference type="ARBA" id="ARBA00023136"/>
    </source>
</evidence>
<dbReference type="Proteomes" id="UP000028483">
    <property type="component" value="Unassembled WGS sequence"/>
</dbReference>
<keyword evidence="5 8" id="KW-0812">Transmembrane</keyword>
<evidence type="ECO:0000256" key="3">
    <source>
        <dbReference type="ARBA" id="ARBA00022448"/>
    </source>
</evidence>
<accession>A0A077P7W8</accession>
<dbReference type="PANTHER" id="PTHR21716">
    <property type="entry name" value="TRANSMEMBRANE PROTEIN"/>
    <property type="match status" value="1"/>
</dbReference>
<keyword evidence="6 8" id="KW-1133">Transmembrane helix</keyword>
<evidence type="ECO:0000256" key="1">
    <source>
        <dbReference type="ARBA" id="ARBA00004651"/>
    </source>
</evidence>
<keyword evidence="7 8" id="KW-0472">Membrane</keyword>
<reference evidence="9" key="1">
    <citation type="submission" date="2013-07" db="EMBL/GenBank/DDBJ databases">
        <title>Sub-species coevolution in mutualistic symbiosis.</title>
        <authorList>
            <person name="Murfin K."/>
            <person name="Klassen J."/>
            <person name="Lee M."/>
            <person name="Forst S."/>
            <person name="Stock P."/>
            <person name="Goodrich-Blair H."/>
        </authorList>
    </citation>
    <scope>NUCLEOTIDE SEQUENCE [LARGE SCALE GENOMIC DNA]</scope>
    <source>
        <strain evidence="9">Oregonense</strain>
    </source>
</reference>
<evidence type="ECO:0000256" key="6">
    <source>
        <dbReference type="ARBA" id="ARBA00022989"/>
    </source>
</evidence>
<keyword evidence="3" id="KW-0813">Transport</keyword>
<dbReference type="AlphaFoldDB" id="A0A077P7W8"/>
<feature type="transmembrane region" description="Helical" evidence="8">
    <location>
        <begin position="37"/>
        <end position="63"/>
    </location>
</feature>
<evidence type="ECO:0000256" key="5">
    <source>
        <dbReference type="ARBA" id="ARBA00022692"/>
    </source>
</evidence>
<feature type="transmembrane region" description="Helical" evidence="8">
    <location>
        <begin position="133"/>
        <end position="160"/>
    </location>
</feature>
<comment type="similarity">
    <text evidence="2">Belongs to the autoinducer-2 exporter (AI-2E) (TC 2.A.86) family.</text>
</comment>
<sequence>MFAVEGYPALVDAGIIEMIADNLRTKLPLAGESFLKISVASVIGLLTLAIYLILVPLMVFFLLKDKSQIVAALQSMLPRNHGLAGKLWHEMNQQITNYIRGKATEMVILTICTYAVFVGLSVLIPYIDTVIVTIPVIIVALFQWGLGADFWALFIAYLVVQGLDGNLLVPILFSEAVNLHPLVIILSVIIFGGFWGFWGVFLAIPLATLIKAVIRVWPEEKIVGSE</sequence>
<evidence type="ECO:0000256" key="2">
    <source>
        <dbReference type="ARBA" id="ARBA00009773"/>
    </source>
</evidence>
<organism evidence="9 10">
    <name type="scientific">Xenorhabdus bovienii str. oregonense</name>
    <dbReference type="NCBI Taxonomy" id="1398202"/>
    <lineage>
        <taxon>Bacteria</taxon>
        <taxon>Pseudomonadati</taxon>
        <taxon>Pseudomonadota</taxon>
        <taxon>Gammaproteobacteria</taxon>
        <taxon>Enterobacterales</taxon>
        <taxon>Morganellaceae</taxon>
        <taxon>Xenorhabdus</taxon>
    </lineage>
</organism>
<dbReference type="GO" id="GO:0005886">
    <property type="term" value="C:plasma membrane"/>
    <property type="evidence" value="ECO:0007669"/>
    <property type="project" value="UniProtKB-SubCell"/>
</dbReference>
<keyword evidence="4" id="KW-1003">Cell membrane</keyword>
<name>A0A077P7W8_XENBV</name>
<proteinExistence type="inferred from homology"/>